<dbReference type="InterPro" id="IPR050638">
    <property type="entry name" value="AA-Vitamin_Transporters"/>
</dbReference>
<evidence type="ECO:0000256" key="5">
    <source>
        <dbReference type="ARBA" id="ARBA00023136"/>
    </source>
</evidence>
<dbReference type="OrthoDB" id="184388at2"/>
<proteinExistence type="inferred from homology"/>
<feature type="domain" description="EamA" evidence="7">
    <location>
        <begin position="159"/>
        <end position="295"/>
    </location>
</feature>
<feature type="transmembrane region" description="Helical" evidence="6">
    <location>
        <begin position="193"/>
        <end position="216"/>
    </location>
</feature>
<keyword evidence="5 6" id="KW-0472">Membrane</keyword>
<keyword evidence="4 6" id="KW-1133">Transmembrane helix</keyword>
<evidence type="ECO:0000259" key="7">
    <source>
        <dbReference type="Pfam" id="PF00892"/>
    </source>
</evidence>
<keyword evidence="3 6" id="KW-0812">Transmembrane</keyword>
<comment type="similarity">
    <text evidence="2">Belongs to the EamA transporter family.</text>
</comment>
<evidence type="ECO:0000313" key="9">
    <source>
        <dbReference type="Proteomes" id="UP000295106"/>
    </source>
</evidence>
<feature type="transmembrane region" description="Helical" evidence="6">
    <location>
        <begin position="222"/>
        <end position="244"/>
    </location>
</feature>
<feature type="transmembrane region" description="Helical" evidence="6">
    <location>
        <begin position="279"/>
        <end position="300"/>
    </location>
</feature>
<feature type="domain" description="EamA" evidence="7">
    <location>
        <begin position="12"/>
        <end position="143"/>
    </location>
</feature>
<organism evidence="8 9">
    <name type="scientific">Rubrivivax gelatinosus</name>
    <name type="common">Rhodocyclus gelatinosus</name>
    <name type="synonym">Rhodopseudomonas gelatinosa</name>
    <dbReference type="NCBI Taxonomy" id="28068"/>
    <lineage>
        <taxon>Bacteria</taxon>
        <taxon>Pseudomonadati</taxon>
        <taxon>Pseudomonadota</taxon>
        <taxon>Betaproteobacteria</taxon>
        <taxon>Burkholderiales</taxon>
        <taxon>Sphaerotilaceae</taxon>
        <taxon>Rubrivivax</taxon>
    </lineage>
</organism>
<dbReference type="EMBL" id="SLXD01000002">
    <property type="protein sequence ID" value="TCP04619.1"/>
    <property type="molecule type" value="Genomic_DNA"/>
</dbReference>
<dbReference type="RefSeq" id="WP_132645109.1">
    <property type="nucleotide sequence ID" value="NZ_CP181386.1"/>
</dbReference>
<feature type="transmembrane region" description="Helical" evidence="6">
    <location>
        <begin position="100"/>
        <end position="117"/>
    </location>
</feature>
<feature type="transmembrane region" description="Helical" evidence="6">
    <location>
        <begin position="36"/>
        <end position="59"/>
    </location>
</feature>
<evidence type="ECO:0000313" key="8">
    <source>
        <dbReference type="EMBL" id="TCP04619.1"/>
    </source>
</evidence>
<comment type="caution">
    <text evidence="8">The sequence shown here is derived from an EMBL/GenBank/DDBJ whole genome shotgun (WGS) entry which is preliminary data.</text>
</comment>
<sequence length="315" mass="33157">MDSRKNLDGLAVGVMVLLCMLWSLQQISLKAAAADVSPMLMVALRSAIAALLVAGVMVWRGERVQRATGRWRPGLGVGLLFALEYLFVAEALRHTHASHVVVFLYTSPIFAAVGLHLKLPAERLRPLQWAGIAIAFGGIALAFGGRGGGTATAMGMSMLWGDLLALAAGASWGATTVLIRCSRLSEAPAAETLLYQLLGACVLLGAGALVTGQTALHATPAFWAHLGFQALIVSFASFLVWFWLLRHYLASRLGVLSFLTPILGVVFGAWLLAERLDAAFVAGAGLVLAGVLVVSAHGWLEGLMRRGAAAVAPRA</sequence>
<dbReference type="AlphaFoldDB" id="A0A4R2MB78"/>
<reference evidence="8 9" key="1">
    <citation type="submission" date="2019-03" db="EMBL/GenBank/DDBJ databases">
        <title>Genomic Encyclopedia of Type Strains, Phase IV (KMG-IV): sequencing the most valuable type-strain genomes for metagenomic binning, comparative biology and taxonomic classification.</title>
        <authorList>
            <person name="Goeker M."/>
        </authorList>
    </citation>
    <scope>NUCLEOTIDE SEQUENCE [LARGE SCALE GENOMIC DNA]</scope>
    <source>
        <strain evidence="8 9">DSM 1709</strain>
    </source>
</reference>
<evidence type="ECO:0000256" key="2">
    <source>
        <dbReference type="ARBA" id="ARBA00007362"/>
    </source>
</evidence>
<dbReference type="PANTHER" id="PTHR32322:SF2">
    <property type="entry name" value="EAMA DOMAIN-CONTAINING PROTEIN"/>
    <property type="match status" value="1"/>
</dbReference>
<feature type="transmembrane region" description="Helical" evidence="6">
    <location>
        <begin position="71"/>
        <end position="88"/>
    </location>
</feature>
<evidence type="ECO:0000256" key="1">
    <source>
        <dbReference type="ARBA" id="ARBA00004141"/>
    </source>
</evidence>
<dbReference type="Pfam" id="PF00892">
    <property type="entry name" value="EamA"/>
    <property type="match status" value="2"/>
</dbReference>
<dbReference type="PANTHER" id="PTHR32322">
    <property type="entry name" value="INNER MEMBRANE TRANSPORTER"/>
    <property type="match status" value="1"/>
</dbReference>
<feature type="transmembrane region" description="Helical" evidence="6">
    <location>
        <begin position="7"/>
        <end position="24"/>
    </location>
</feature>
<gene>
    <name evidence="8" type="ORF">EV684_102380</name>
</gene>
<protein>
    <submittedName>
        <fullName evidence="8">Drug/metabolite transporter (DMT)-like permease</fullName>
    </submittedName>
</protein>
<feature type="transmembrane region" description="Helical" evidence="6">
    <location>
        <begin position="159"/>
        <end position="181"/>
    </location>
</feature>
<evidence type="ECO:0000256" key="4">
    <source>
        <dbReference type="ARBA" id="ARBA00022989"/>
    </source>
</evidence>
<dbReference type="InterPro" id="IPR000620">
    <property type="entry name" value="EamA_dom"/>
</dbReference>
<accession>A0A4R2MB78</accession>
<evidence type="ECO:0000256" key="3">
    <source>
        <dbReference type="ARBA" id="ARBA00022692"/>
    </source>
</evidence>
<dbReference type="GeneID" id="99684835"/>
<dbReference type="GO" id="GO:0016020">
    <property type="term" value="C:membrane"/>
    <property type="evidence" value="ECO:0007669"/>
    <property type="project" value="UniProtKB-SubCell"/>
</dbReference>
<comment type="subcellular location">
    <subcellularLocation>
        <location evidence="1">Membrane</location>
        <topology evidence="1">Multi-pass membrane protein</topology>
    </subcellularLocation>
</comment>
<dbReference type="Proteomes" id="UP000295106">
    <property type="component" value="Unassembled WGS sequence"/>
</dbReference>
<feature type="transmembrane region" description="Helical" evidence="6">
    <location>
        <begin position="253"/>
        <end position="273"/>
    </location>
</feature>
<dbReference type="InterPro" id="IPR037185">
    <property type="entry name" value="EmrE-like"/>
</dbReference>
<feature type="transmembrane region" description="Helical" evidence="6">
    <location>
        <begin position="129"/>
        <end position="147"/>
    </location>
</feature>
<dbReference type="SUPFAM" id="SSF103481">
    <property type="entry name" value="Multidrug resistance efflux transporter EmrE"/>
    <property type="match status" value="2"/>
</dbReference>
<name>A0A4R2MB78_RUBGE</name>
<evidence type="ECO:0000256" key="6">
    <source>
        <dbReference type="SAM" id="Phobius"/>
    </source>
</evidence>